<dbReference type="EMBL" id="KI630818">
    <property type="protein sequence ID" value="EYU32936.1"/>
    <property type="molecule type" value="Genomic_DNA"/>
</dbReference>
<dbReference type="eggNOG" id="KOG1594">
    <property type="taxonomic scope" value="Eukaryota"/>
</dbReference>
<dbReference type="AlphaFoldDB" id="A0A022QYE9"/>
<keyword evidence="2" id="KW-1185">Reference proteome</keyword>
<dbReference type="STRING" id="4155.A0A022QYE9"/>
<dbReference type="InterPro" id="IPR011013">
    <property type="entry name" value="Gal_mutarotase_sf_dom"/>
</dbReference>
<dbReference type="InterPro" id="IPR008183">
    <property type="entry name" value="Aldose_1/G6P_1-epimerase"/>
</dbReference>
<dbReference type="GO" id="GO:0005975">
    <property type="term" value="P:carbohydrate metabolic process"/>
    <property type="evidence" value="ECO:0007669"/>
    <property type="project" value="InterPro"/>
</dbReference>
<dbReference type="Pfam" id="PF01263">
    <property type="entry name" value="Aldose_epim"/>
    <property type="match status" value="1"/>
</dbReference>
<dbReference type="PANTHER" id="PTHR11122:SF13">
    <property type="entry name" value="GLUCOSE-6-PHOSPHATE 1-EPIMERASE"/>
    <property type="match status" value="1"/>
</dbReference>
<protein>
    <recommendedName>
        <fullName evidence="3">Glucose-6-phosphate 1-epimerase</fullName>
    </recommendedName>
</protein>
<dbReference type="InterPro" id="IPR014718">
    <property type="entry name" value="GH-type_carb-bd"/>
</dbReference>
<evidence type="ECO:0000313" key="1">
    <source>
        <dbReference type="EMBL" id="EYU32936.1"/>
    </source>
</evidence>
<dbReference type="Gene3D" id="2.70.98.10">
    <property type="match status" value="1"/>
</dbReference>
<evidence type="ECO:0000313" key="2">
    <source>
        <dbReference type="Proteomes" id="UP000030748"/>
    </source>
</evidence>
<gene>
    <name evidence="1" type="ORF">MIMGU_mgv1a013425mg</name>
</gene>
<evidence type="ECO:0008006" key="3">
    <source>
        <dbReference type="Google" id="ProtNLM"/>
    </source>
</evidence>
<dbReference type="GO" id="GO:0005737">
    <property type="term" value="C:cytoplasm"/>
    <property type="evidence" value="ECO:0000318"/>
    <property type="project" value="GO_Central"/>
</dbReference>
<dbReference type="Proteomes" id="UP000030748">
    <property type="component" value="Unassembled WGS sequence"/>
</dbReference>
<accession>A0A022QYE9</accession>
<name>A0A022QYE9_ERYGU</name>
<organism evidence="1 2">
    <name type="scientific">Erythranthe guttata</name>
    <name type="common">Yellow monkey flower</name>
    <name type="synonym">Mimulus guttatus</name>
    <dbReference type="NCBI Taxonomy" id="4155"/>
    <lineage>
        <taxon>Eukaryota</taxon>
        <taxon>Viridiplantae</taxon>
        <taxon>Streptophyta</taxon>
        <taxon>Embryophyta</taxon>
        <taxon>Tracheophyta</taxon>
        <taxon>Spermatophyta</taxon>
        <taxon>Magnoliopsida</taxon>
        <taxon>eudicotyledons</taxon>
        <taxon>Gunneridae</taxon>
        <taxon>Pentapetalae</taxon>
        <taxon>asterids</taxon>
        <taxon>lamiids</taxon>
        <taxon>Lamiales</taxon>
        <taxon>Phrymaceae</taxon>
        <taxon>Erythranthe</taxon>
    </lineage>
</organism>
<dbReference type="GO" id="GO:0030246">
    <property type="term" value="F:carbohydrate binding"/>
    <property type="evidence" value="ECO:0007669"/>
    <property type="project" value="InterPro"/>
</dbReference>
<reference evidence="1 2" key="1">
    <citation type="journal article" date="2013" name="Proc. Natl. Acad. Sci. U.S.A.">
        <title>Fine-scale variation in meiotic recombination in Mimulus inferred from population shotgun sequencing.</title>
        <authorList>
            <person name="Hellsten U."/>
            <person name="Wright K.M."/>
            <person name="Jenkins J."/>
            <person name="Shu S."/>
            <person name="Yuan Y."/>
            <person name="Wessler S.R."/>
            <person name="Schmutz J."/>
            <person name="Willis J.H."/>
            <person name="Rokhsar D.S."/>
        </authorList>
    </citation>
    <scope>NUCLEOTIDE SEQUENCE [LARGE SCALE GENOMIC DNA]</scope>
    <source>
        <strain evidence="2">cv. DUN x IM62</strain>
    </source>
</reference>
<dbReference type="SUPFAM" id="SSF74650">
    <property type="entry name" value="Galactose mutarotase-like"/>
    <property type="match status" value="1"/>
</dbReference>
<dbReference type="GO" id="GO:0047938">
    <property type="term" value="F:glucose-6-phosphate 1-epimerase activity"/>
    <property type="evidence" value="ECO:0000318"/>
    <property type="project" value="GO_Central"/>
</dbReference>
<dbReference type="PANTHER" id="PTHR11122">
    <property type="entry name" value="APOSPORY-ASSOCIATED PROTEIN C-RELATED"/>
    <property type="match status" value="1"/>
</dbReference>
<proteinExistence type="predicted"/>
<sequence>MASSSSSSSSLESIWNQLPARNHAFRKISDDVYHDIVVLRHHDRRYTVELGENGTLEMESRIENTDDHPFTFQFCYQNYLAASYIGNIRIRGLVRLEYLDYQMNMKRFTGRDYKMPIRSEVDRVYVDVPAGGNNKVINVGDYGKGRTYTIERSGTSLPDIVVWNPWIEKAKRIGDMGDEEYRKMVCVGPAAVVDPVTLNPGEAWTGKQSISIEEETGSVC</sequence>